<proteinExistence type="predicted"/>
<protein>
    <recommendedName>
        <fullName evidence="3">KAP NTPase domain-containing protein</fullName>
    </recommendedName>
</protein>
<comment type="caution">
    <text evidence="1">The sequence shown here is derived from an EMBL/GenBank/DDBJ whole genome shotgun (WGS) entry which is preliminary data.</text>
</comment>
<dbReference type="Proteomes" id="UP000197090">
    <property type="component" value="Unassembled WGS sequence"/>
</dbReference>
<dbReference type="SUPFAM" id="SSF52540">
    <property type="entry name" value="P-loop containing nucleoside triphosphate hydrolases"/>
    <property type="match status" value="1"/>
</dbReference>
<gene>
    <name evidence="1" type="ORF">CEE63_10280</name>
</gene>
<evidence type="ECO:0008006" key="3">
    <source>
        <dbReference type="Google" id="ProtNLM"/>
    </source>
</evidence>
<dbReference type="InterPro" id="IPR027417">
    <property type="entry name" value="P-loop_NTPase"/>
</dbReference>
<organism evidence="1 2">
    <name type="scientific">Stenotrophomonas maltophilia</name>
    <name type="common">Pseudomonas maltophilia</name>
    <name type="synonym">Xanthomonas maltophilia</name>
    <dbReference type="NCBI Taxonomy" id="40324"/>
    <lineage>
        <taxon>Bacteria</taxon>
        <taxon>Pseudomonadati</taxon>
        <taxon>Pseudomonadota</taxon>
        <taxon>Gammaproteobacteria</taxon>
        <taxon>Lysobacterales</taxon>
        <taxon>Lysobacteraceae</taxon>
        <taxon>Stenotrophomonas</taxon>
        <taxon>Stenotrophomonas maltophilia group</taxon>
    </lineage>
</organism>
<reference evidence="1 2" key="1">
    <citation type="submission" date="2017-06" db="EMBL/GenBank/DDBJ databases">
        <authorList>
            <person name="Kim H.J."/>
            <person name="Triplett B.A."/>
        </authorList>
    </citation>
    <scope>NUCLEOTIDE SEQUENCE [LARGE SCALE GENOMIC DNA]</scope>
    <source>
        <strain evidence="1 2">594</strain>
    </source>
</reference>
<evidence type="ECO:0000313" key="2">
    <source>
        <dbReference type="Proteomes" id="UP000197090"/>
    </source>
</evidence>
<name>A0A246I8F6_STEMA</name>
<sequence length="597" mass="66533">MLKLIDKRDFGMQQLDNYLRTVQPGYAVLIAGDWGVGKSYKWARYASDLTDRSPITISAAGLVSLEDLERALLQASITLEVPSMVAEVGSVLGKALLRVAKIDPKDITWRAELTREKTVVCIDDIERFSGPFSAIFGFIVNLIDSSGVHCVLIADEVRAGERFKNFGKYKERIVGATIHVEPDLATFCGLMINGFAEVRSRQILSEGIAHVIELIEGARVTNLRTVRTLLGELKRLIEVLPSEALERLFKSSLPSAVFFWTVVLARDANGRDLVRKVFSIDEVGTMLALHDVMKERGDTAEDETSALADTLERLGMSSAVRSWPASNDFINHMRGSLNVDYQVLAMQFGLLPEVRPYDPLTVIGDYATASDAEVQEAIQHAQTELMGGGRDGEAVKLSRIFSIYRSLYFLSIKGIFVETEEQWTQTVLRRLDPLVSTPATVDCAGYEVWPSNYSAEEQQVIARCDEIAEAAREHVKAVASENALSWILSGEGVPPNTDITPMFSSAPPPEVLFAELVKNGTAAVIRLNQAFRKRLRLINSPDYVGGDREYTQQLITCIEQEVPFQRPMSLLNAEFRQAISTLERFVQYVERYRVRSP</sequence>
<dbReference type="AlphaFoldDB" id="A0A246I8F6"/>
<accession>A0A246I8F6</accession>
<dbReference type="EMBL" id="NIVX01000069">
    <property type="protein sequence ID" value="OWQ74530.1"/>
    <property type="molecule type" value="Genomic_DNA"/>
</dbReference>
<evidence type="ECO:0000313" key="1">
    <source>
        <dbReference type="EMBL" id="OWQ74530.1"/>
    </source>
</evidence>